<reference evidence="1" key="1">
    <citation type="submission" date="2014-11" db="EMBL/GenBank/DDBJ databases">
        <authorList>
            <person name="Amaro Gonzalez C."/>
        </authorList>
    </citation>
    <scope>NUCLEOTIDE SEQUENCE</scope>
</reference>
<reference evidence="1" key="2">
    <citation type="journal article" date="2015" name="Fish Shellfish Immunol.">
        <title>Early steps in the European eel (Anguilla anguilla)-Vibrio vulnificus interaction in the gills: Role of the RtxA13 toxin.</title>
        <authorList>
            <person name="Callol A."/>
            <person name="Pajuelo D."/>
            <person name="Ebbesson L."/>
            <person name="Teles M."/>
            <person name="MacKenzie S."/>
            <person name="Amaro C."/>
        </authorList>
    </citation>
    <scope>NUCLEOTIDE SEQUENCE</scope>
</reference>
<proteinExistence type="predicted"/>
<dbReference type="AlphaFoldDB" id="A0A0E9TX55"/>
<protein>
    <submittedName>
        <fullName evidence="1">Uncharacterized protein</fullName>
    </submittedName>
</protein>
<sequence length="38" mass="4197">MNTGSNEVHNALPTVRRTRACSFNTAYLLSRHHPGSVT</sequence>
<accession>A0A0E9TX55</accession>
<dbReference type="EMBL" id="GBXM01051067">
    <property type="protein sequence ID" value="JAH57510.1"/>
    <property type="molecule type" value="Transcribed_RNA"/>
</dbReference>
<organism evidence="1">
    <name type="scientific">Anguilla anguilla</name>
    <name type="common">European freshwater eel</name>
    <name type="synonym">Muraena anguilla</name>
    <dbReference type="NCBI Taxonomy" id="7936"/>
    <lineage>
        <taxon>Eukaryota</taxon>
        <taxon>Metazoa</taxon>
        <taxon>Chordata</taxon>
        <taxon>Craniata</taxon>
        <taxon>Vertebrata</taxon>
        <taxon>Euteleostomi</taxon>
        <taxon>Actinopterygii</taxon>
        <taxon>Neopterygii</taxon>
        <taxon>Teleostei</taxon>
        <taxon>Anguilliformes</taxon>
        <taxon>Anguillidae</taxon>
        <taxon>Anguilla</taxon>
    </lineage>
</organism>
<name>A0A0E9TX55_ANGAN</name>
<evidence type="ECO:0000313" key="1">
    <source>
        <dbReference type="EMBL" id="JAH57510.1"/>
    </source>
</evidence>